<reference evidence="1" key="1">
    <citation type="journal article" date="2015" name="Nature">
        <title>Complex archaea that bridge the gap between prokaryotes and eukaryotes.</title>
        <authorList>
            <person name="Spang A."/>
            <person name="Saw J.H."/>
            <person name="Jorgensen S.L."/>
            <person name="Zaremba-Niedzwiedzka K."/>
            <person name="Martijn J."/>
            <person name="Lind A.E."/>
            <person name="van Eijk R."/>
            <person name="Schleper C."/>
            <person name="Guy L."/>
            <person name="Ettema T.J."/>
        </authorList>
    </citation>
    <scope>NUCLEOTIDE SEQUENCE</scope>
</reference>
<protein>
    <submittedName>
        <fullName evidence="1">Uncharacterized protein</fullName>
    </submittedName>
</protein>
<dbReference type="EMBL" id="LAZR01003405">
    <property type="protein sequence ID" value="KKN18666.1"/>
    <property type="molecule type" value="Genomic_DNA"/>
</dbReference>
<accession>A0A0F9QZW6</accession>
<proteinExistence type="predicted"/>
<evidence type="ECO:0000313" key="1">
    <source>
        <dbReference type="EMBL" id="KKN18666.1"/>
    </source>
</evidence>
<organism evidence="1">
    <name type="scientific">marine sediment metagenome</name>
    <dbReference type="NCBI Taxonomy" id="412755"/>
    <lineage>
        <taxon>unclassified sequences</taxon>
        <taxon>metagenomes</taxon>
        <taxon>ecological metagenomes</taxon>
    </lineage>
</organism>
<dbReference type="AlphaFoldDB" id="A0A0F9QZW6"/>
<sequence>MNLSDIHLVQLNLAWELKIVDQEIDPVLLDEIKERMEWITHKGKEILYENYSNLNGDEVSRRVPIFSHLELQIGKKDMLLIIDLSNSFASKAALSAFTKAGNVTVHLFTKTAVFINYFK</sequence>
<comment type="caution">
    <text evidence="1">The sequence shown here is derived from an EMBL/GenBank/DDBJ whole genome shotgun (WGS) entry which is preliminary data.</text>
</comment>
<name>A0A0F9QZW6_9ZZZZ</name>
<gene>
    <name evidence="1" type="ORF">LCGC14_0953340</name>
</gene>